<accession>A0A9P3C5I3</accession>
<protein>
    <submittedName>
        <fullName evidence="2">Uncharacterized protein</fullName>
    </submittedName>
</protein>
<dbReference type="OrthoDB" id="3648613at2759"/>
<keyword evidence="3" id="KW-1185">Reference proteome</keyword>
<organism evidence="2 3">
    <name type="scientific">Cercospora kikuchii</name>
    <dbReference type="NCBI Taxonomy" id="84275"/>
    <lineage>
        <taxon>Eukaryota</taxon>
        <taxon>Fungi</taxon>
        <taxon>Dikarya</taxon>
        <taxon>Ascomycota</taxon>
        <taxon>Pezizomycotina</taxon>
        <taxon>Dothideomycetes</taxon>
        <taxon>Dothideomycetidae</taxon>
        <taxon>Mycosphaerellales</taxon>
        <taxon>Mycosphaerellaceae</taxon>
        <taxon>Cercospora</taxon>
    </lineage>
</organism>
<dbReference type="Proteomes" id="UP000825890">
    <property type="component" value="Unassembled WGS sequence"/>
</dbReference>
<dbReference type="AlphaFoldDB" id="A0A9P3C5I3"/>
<dbReference type="RefSeq" id="XP_044652341.1">
    <property type="nucleotide sequence ID" value="XM_044796406.1"/>
</dbReference>
<evidence type="ECO:0000256" key="1">
    <source>
        <dbReference type="SAM" id="MobiDB-lite"/>
    </source>
</evidence>
<reference evidence="2 3" key="1">
    <citation type="submission" date="2021-01" db="EMBL/GenBank/DDBJ databases">
        <title>Cercospora kikuchii MAFF 305040 whole genome shotgun sequence.</title>
        <authorList>
            <person name="Kashiwa T."/>
            <person name="Suzuki T."/>
        </authorList>
    </citation>
    <scope>NUCLEOTIDE SEQUENCE [LARGE SCALE GENOMIC DNA]</scope>
    <source>
        <strain evidence="2 3">MAFF 305040</strain>
    </source>
</reference>
<evidence type="ECO:0000313" key="2">
    <source>
        <dbReference type="EMBL" id="GIZ37854.1"/>
    </source>
</evidence>
<feature type="region of interest" description="Disordered" evidence="1">
    <location>
        <begin position="67"/>
        <end position="90"/>
    </location>
</feature>
<feature type="region of interest" description="Disordered" evidence="1">
    <location>
        <begin position="143"/>
        <end position="175"/>
    </location>
</feature>
<gene>
    <name evidence="2" type="ORF">CKM354_000128500</name>
</gene>
<proteinExistence type="predicted"/>
<feature type="region of interest" description="Disordered" evidence="1">
    <location>
        <begin position="1"/>
        <end position="28"/>
    </location>
</feature>
<sequence length="175" mass="18595">MAIRLRLLPPQPPRVDDIASTSKTSKAKGRKACKVCLDENRICSAVKQGECPCEACVRDSGRAAACCPSSEGEDSTKEQPATAKETPISATKLSEAETAANNESRQAAGHFQVVESGAQDIKADQDSPDYSAIAAAATKAHADANSNIMLPGSHSLRSRGFHIPVKKQRADQQDY</sequence>
<comment type="caution">
    <text evidence="2">The sequence shown here is derived from an EMBL/GenBank/DDBJ whole genome shotgun (WGS) entry which is preliminary data.</text>
</comment>
<evidence type="ECO:0000313" key="3">
    <source>
        <dbReference type="Proteomes" id="UP000825890"/>
    </source>
</evidence>
<name>A0A9P3C5I3_9PEZI</name>
<feature type="compositionally biased region" description="Basic residues" evidence="1">
    <location>
        <begin position="156"/>
        <end position="167"/>
    </location>
</feature>
<dbReference type="EMBL" id="BOLY01000001">
    <property type="protein sequence ID" value="GIZ37854.1"/>
    <property type="molecule type" value="Genomic_DNA"/>
</dbReference>
<dbReference type="GeneID" id="68286860"/>